<feature type="transmembrane region" description="Helical" evidence="1">
    <location>
        <begin position="24"/>
        <end position="45"/>
    </location>
</feature>
<sequence>MQQDTRYWFPAKRYGWGWGLPLTWQGWVVFAGFLVLVGVGAAVIPRHSPVGFIAYVIGVCILFTGVCWWKGEPPRWRWGGD</sequence>
<keyword evidence="1" id="KW-1133">Transmembrane helix</keyword>
<feature type="transmembrane region" description="Helical" evidence="1">
    <location>
        <begin position="52"/>
        <end position="71"/>
    </location>
</feature>
<dbReference type="Proteomes" id="UP001315278">
    <property type="component" value="Unassembled WGS sequence"/>
</dbReference>
<gene>
    <name evidence="2" type="ORF">JQ615_40550</name>
</gene>
<evidence type="ECO:0008006" key="4">
    <source>
        <dbReference type="Google" id="ProtNLM"/>
    </source>
</evidence>
<proteinExistence type="predicted"/>
<keyword evidence="3" id="KW-1185">Reference proteome</keyword>
<dbReference type="RefSeq" id="WP_212495588.1">
    <property type="nucleotide sequence ID" value="NZ_JAFCJH010000093.1"/>
</dbReference>
<evidence type="ECO:0000313" key="3">
    <source>
        <dbReference type="Proteomes" id="UP001315278"/>
    </source>
</evidence>
<accession>A0ABS5FY47</accession>
<name>A0ABS5FY47_9BRAD</name>
<evidence type="ECO:0000256" key="1">
    <source>
        <dbReference type="SAM" id="Phobius"/>
    </source>
</evidence>
<comment type="caution">
    <text evidence="2">The sequence shown here is derived from an EMBL/GenBank/DDBJ whole genome shotgun (WGS) entry which is preliminary data.</text>
</comment>
<reference evidence="3" key="1">
    <citation type="journal article" date="2021" name="ISME J.">
        <title>Evolutionary origin and ecological implication of a unique nif island in free-living Bradyrhizobium lineages.</title>
        <authorList>
            <person name="Tao J."/>
        </authorList>
    </citation>
    <scope>NUCLEOTIDE SEQUENCE [LARGE SCALE GENOMIC DNA]</scope>
    <source>
        <strain evidence="3">SZCCT0434</strain>
    </source>
</reference>
<protein>
    <recommendedName>
        <fullName evidence="4">DUF4175 domain-containing protein</fullName>
    </recommendedName>
</protein>
<evidence type="ECO:0000313" key="2">
    <source>
        <dbReference type="EMBL" id="MBR0801641.1"/>
    </source>
</evidence>
<organism evidence="2 3">
    <name type="scientific">Bradyrhizobium jicamae</name>
    <dbReference type="NCBI Taxonomy" id="280332"/>
    <lineage>
        <taxon>Bacteria</taxon>
        <taxon>Pseudomonadati</taxon>
        <taxon>Pseudomonadota</taxon>
        <taxon>Alphaproteobacteria</taxon>
        <taxon>Hyphomicrobiales</taxon>
        <taxon>Nitrobacteraceae</taxon>
        <taxon>Bradyrhizobium</taxon>
    </lineage>
</organism>
<keyword evidence="1" id="KW-0812">Transmembrane</keyword>
<dbReference type="EMBL" id="JAFCJH010000093">
    <property type="protein sequence ID" value="MBR0801641.1"/>
    <property type="molecule type" value="Genomic_DNA"/>
</dbReference>
<keyword evidence="1" id="KW-0472">Membrane</keyword>